<gene>
    <name evidence="7" type="ORF">Adt_47352</name>
</gene>
<keyword evidence="1" id="KW-0479">Metal-binding</keyword>
<feature type="domain" description="GRF-type" evidence="6">
    <location>
        <begin position="6"/>
        <end position="74"/>
    </location>
</feature>
<organism evidence="7 8">
    <name type="scientific">Abeliophyllum distichum</name>
    <dbReference type="NCBI Taxonomy" id="126358"/>
    <lineage>
        <taxon>Eukaryota</taxon>
        <taxon>Viridiplantae</taxon>
        <taxon>Streptophyta</taxon>
        <taxon>Embryophyta</taxon>
        <taxon>Tracheophyta</taxon>
        <taxon>Spermatophyta</taxon>
        <taxon>Magnoliopsida</taxon>
        <taxon>eudicotyledons</taxon>
        <taxon>Gunneridae</taxon>
        <taxon>Pentapetalae</taxon>
        <taxon>asterids</taxon>
        <taxon>lamiids</taxon>
        <taxon>Lamiales</taxon>
        <taxon>Oleaceae</taxon>
        <taxon>Forsythieae</taxon>
        <taxon>Abeliophyllum</taxon>
    </lineage>
</organism>
<dbReference type="AlphaFoldDB" id="A0ABD1NV65"/>
<comment type="caution">
    <text evidence="7">The sequence shown here is derived from an EMBL/GenBank/DDBJ whole genome shotgun (WGS) entry which is preliminary data.</text>
</comment>
<reference evidence="8" key="1">
    <citation type="submission" date="2024-07" db="EMBL/GenBank/DDBJ databases">
        <title>Two chromosome-level genome assemblies of Korean endemic species Abeliophyllum distichum and Forsythia ovata (Oleaceae).</title>
        <authorList>
            <person name="Jang H."/>
        </authorList>
    </citation>
    <scope>NUCLEOTIDE SEQUENCE [LARGE SCALE GENOMIC DNA]</scope>
</reference>
<evidence type="ECO:0000256" key="2">
    <source>
        <dbReference type="ARBA" id="ARBA00022771"/>
    </source>
</evidence>
<evidence type="ECO:0000259" key="6">
    <source>
        <dbReference type="PROSITE" id="PS51999"/>
    </source>
</evidence>
<protein>
    <submittedName>
        <fullName evidence="7">Zinc finger protein</fullName>
    </submittedName>
</protein>
<evidence type="ECO:0000313" key="7">
    <source>
        <dbReference type="EMBL" id="KAL2455279.1"/>
    </source>
</evidence>
<feature type="transmembrane region" description="Helical" evidence="5">
    <location>
        <begin position="107"/>
        <end position="126"/>
    </location>
</feature>
<evidence type="ECO:0000313" key="8">
    <source>
        <dbReference type="Proteomes" id="UP001604336"/>
    </source>
</evidence>
<keyword evidence="3" id="KW-0862">Zinc</keyword>
<dbReference type="InterPro" id="IPR010666">
    <property type="entry name" value="Znf_GRF"/>
</dbReference>
<dbReference type="PANTHER" id="PTHR33248">
    <property type="entry name" value="ZINC ION-BINDING PROTEIN"/>
    <property type="match status" value="1"/>
</dbReference>
<keyword evidence="5" id="KW-1133">Transmembrane helix</keyword>
<dbReference type="Proteomes" id="UP001604336">
    <property type="component" value="Unassembled WGS sequence"/>
</dbReference>
<keyword evidence="5" id="KW-0472">Membrane</keyword>
<proteinExistence type="predicted"/>
<evidence type="ECO:0000256" key="5">
    <source>
        <dbReference type="SAM" id="Phobius"/>
    </source>
</evidence>
<dbReference type="EMBL" id="JBFOLK010000198">
    <property type="protein sequence ID" value="KAL2455279.1"/>
    <property type="molecule type" value="Genomic_DNA"/>
</dbReference>
<evidence type="ECO:0000256" key="3">
    <source>
        <dbReference type="ARBA" id="ARBA00022833"/>
    </source>
</evidence>
<dbReference type="GO" id="GO:0008270">
    <property type="term" value="F:zinc ion binding"/>
    <property type="evidence" value="ECO:0007669"/>
    <property type="project" value="UniProtKB-KW"/>
</dbReference>
<sequence>MHRSLCRCGTRIEMKTSWTQANPGRRFLTCQRRLVAPFAHASLFIFLDIFIDTETVIFLQQNGGCGFFSWCDPPMCPRSVEIIPGLLRSKNAYEEQVLILQKNKKMLHVRIWCIGFVCGLVVMWIMKATS</sequence>
<keyword evidence="8" id="KW-1185">Reference proteome</keyword>
<name>A0ABD1NV65_9LAMI</name>
<keyword evidence="2 4" id="KW-0863">Zinc-finger</keyword>
<accession>A0ABD1NV65</accession>
<keyword evidence="5" id="KW-0812">Transmembrane</keyword>
<dbReference type="PROSITE" id="PS51999">
    <property type="entry name" value="ZF_GRF"/>
    <property type="match status" value="1"/>
</dbReference>
<evidence type="ECO:0000256" key="1">
    <source>
        <dbReference type="ARBA" id="ARBA00022723"/>
    </source>
</evidence>
<evidence type="ECO:0000256" key="4">
    <source>
        <dbReference type="PROSITE-ProRule" id="PRU01343"/>
    </source>
</evidence>